<dbReference type="RefSeq" id="WP_229482855.1">
    <property type="nucleotide sequence ID" value="NZ_JAIVFQ010000002.1"/>
</dbReference>
<proteinExistence type="predicted"/>
<name>A0ABS8I3M8_9NOSO</name>
<organism evidence="1 2">
    <name type="scientific">Nostoc favosum CHAB5714</name>
    <dbReference type="NCBI Taxonomy" id="2780399"/>
    <lineage>
        <taxon>Bacteria</taxon>
        <taxon>Bacillati</taxon>
        <taxon>Cyanobacteriota</taxon>
        <taxon>Cyanophyceae</taxon>
        <taxon>Nostocales</taxon>
        <taxon>Nostocaceae</taxon>
        <taxon>Nostoc</taxon>
        <taxon>Nostoc favosum</taxon>
    </lineage>
</organism>
<accession>A0ABS8I3M8</accession>
<evidence type="ECO:0000313" key="1">
    <source>
        <dbReference type="EMBL" id="MCC5598207.1"/>
    </source>
</evidence>
<evidence type="ECO:0000313" key="2">
    <source>
        <dbReference type="Proteomes" id="UP001199525"/>
    </source>
</evidence>
<keyword evidence="2" id="KW-1185">Reference proteome</keyword>
<sequence>MKKSILTTTLVTMTVTFSGLGSADGQKPSTHNTQVVQLAYELGIAAVDKCYKEKDIVECDRLSKIESTLFAWCIEGDMFACSVHNNISSYKSVVMVTQQY</sequence>
<protein>
    <submittedName>
        <fullName evidence="1">Uncharacterized protein</fullName>
    </submittedName>
</protein>
<dbReference type="EMBL" id="JAIVFQ010000002">
    <property type="protein sequence ID" value="MCC5598207.1"/>
    <property type="molecule type" value="Genomic_DNA"/>
</dbReference>
<gene>
    <name evidence="1" type="ORF">LC586_02875</name>
</gene>
<comment type="caution">
    <text evidence="1">The sequence shown here is derived from an EMBL/GenBank/DDBJ whole genome shotgun (WGS) entry which is preliminary data.</text>
</comment>
<dbReference type="Proteomes" id="UP001199525">
    <property type="component" value="Unassembled WGS sequence"/>
</dbReference>
<reference evidence="1 2" key="1">
    <citation type="journal article" date="2021" name="Microorganisms">
        <title>Genome Evolution of Filamentous Cyanobacterium Nostoc Species: From Facultative Symbiosis to Free Living.</title>
        <authorList>
            <person name="Huo D."/>
            <person name="Li H."/>
            <person name="Cai F."/>
            <person name="Guo X."/>
            <person name="Qiao Z."/>
            <person name="Wang W."/>
            <person name="Yu G."/>
            <person name="Li R."/>
        </authorList>
    </citation>
    <scope>NUCLEOTIDE SEQUENCE [LARGE SCALE GENOMIC DNA]</scope>
    <source>
        <strain evidence="1 2">CHAB 5714</strain>
    </source>
</reference>